<accession>E5AAS7</accession>
<dbReference type="PANTHER" id="PTHR45660">
    <property type="entry name" value="HISTONE-LYSINE N-METHYLTRANSFERASE SETMAR"/>
    <property type="match status" value="1"/>
</dbReference>
<feature type="compositionally biased region" description="Low complexity" evidence="1">
    <location>
        <begin position="228"/>
        <end position="243"/>
    </location>
</feature>
<dbReference type="PROSITE" id="PS50280">
    <property type="entry name" value="SET"/>
    <property type="match status" value="1"/>
</dbReference>
<dbReference type="SMART" id="SM00317">
    <property type="entry name" value="SET"/>
    <property type="match status" value="1"/>
</dbReference>
<reference evidence="4" key="1">
    <citation type="journal article" date="2011" name="Nat. Commun.">
        <title>Effector diversification within compartments of the Leptosphaeria maculans genome affected by Repeat-Induced Point mutations.</title>
        <authorList>
            <person name="Rouxel T."/>
            <person name="Grandaubert J."/>
            <person name="Hane J.K."/>
            <person name="Hoede C."/>
            <person name="van de Wouw A.P."/>
            <person name="Couloux A."/>
            <person name="Dominguez V."/>
            <person name="Anthouard V."/>
            <person name="Bally P."/>
            <person name="Bourras S."/>
            <person name="Cozijnsen A.J."/>
            <person name="Ciuffetti L.M."/>
            <person name="Degrave A."/>
            <person name="Dilmaghani A."/>
            <person name="Duret L."/>
            <person name="Fudal I."/>
            <person name="Goodwin S.B."/>
            <person name="Gout L."/>
            <person name="Glaser N."/>
            <person name="Linglin J."/>
            <person name="Kema G.H.J."/>
            <person name="Lapalu N."/>
            <person name="Lawrence C.B."/>
            <person name="May K."/>
            <person name="Meyer M."/>
            <person name="Ollivier B."/>
            <person name="Poulain J."/>
            <person name="Schoch C.L."/>
            <person name="Simon A."/>
            <person name="Spatafora J.W."/>
            <person name="Stachowiak A."/>
            <person name="Turgeon B.G."/>
            <person name="Tyler B.M."/>
            <person name="Vincent D."/>
            <person name="Weissenbach J."/>
            <person name="Amselem J."/>
            <person name="Quesneville H."/>
            <person name="Oliver R.P."/>
            <person name="Wincker P."/>
            <person name="Balesdent M.-H."/>
            <person name="Howlett B.J."/>
        </authorList>
    </citation>
    <scope>NUCLEOTIDE SEQUENCE [LARGE SCALE GENOMIC DNA]</scope>
    <source>
        <strain evidence="4">JN3 / isolate v23.1.3 / race Av1-4-5-6-7-8</strain>
    </source>
</reference>
<dbReference type="Proteomes" id="UP000002668">
    <property type="component" value="Genome"/>
</dbReference>
<gene>
    <name evidence="3" type="ORF">LEMA_P018980.1</name>
</gene>
<dbReference type="InParanoid" id="E5AAS7"/>
<dbReference type="Gene3D" id="2.170.270.10">
    <property type="entry name" value="SET domain"/>
    <property type="match status" value="1"/>
</dbReference>
<feature type="region of interest" description="Disordered" evidence="1">
    <location>
        <begin position="219"/>
        <end position="251"/>
    </location>
</feature>
<sequence>MSCTFDLYSRGGFVVHPSHNAIVVLQHFAKQTSAAKQPAGVTKQVQKPSRKTARALRSQSSYFWCTSTDGVDRLATCSSTNSEVPRHINDYTLDPSLFANHPYPATFPPGGSWPPQTAQDILHAVGYEFNSCVGDRCYTDDVCEEPYCDHTFKNWKQATQDWQKYFELRKTKDRGIGVYTKRAFKQDDVLGWYAGEIMPSESSRFDNAYLMEIPIGKSEEDMDQENAGSDSDSGYGSSCSESSKAPSIAPVEETVMIDGEKNGNWTRFINHSCAPHCDFRVRRVGMMRIMTVEAIRNIPAGVELTVSYGLSYYGPESNKICYCGTKKCVSRDRKAKTEDRPRPKEKRRVKKCKRVAPP</sequence>
<evidence type="ECO:0000313" key="3">
    <source>
        <dbReference type="EMBL" id="CBY00768.1"/>
    </source>
</evidence>
<dbReference type="InterPro" id="IPR001214">
    <property type="entry name" value="SET_dom"/>
</dbReference>
<dbReference type="OrthoDB" id="308383at2759"/>
<dbReference type="VEuPathDB" id="FungiDB:LEMA_P018980.1"/>
<dbReference type="eggNOG" id="KOG1081">
    <property type="taxonomic scope" value="Eukaryota"/>
</dbReference>
<dbReference type="InterPro" id="IPR046341">
    <property type="entry name" value="SET_dom_sf"/>
</dbReference>
<dbReference type="Pfam" id="PF00856">
    <property type="entry name" value="SET"/>
    <property type="match status" value="1"/>
</dbReference>
<name>E5AAS7_LEPMJ</name>
<dbReference type="SUPFAM" id="SSF82199">
    <property type="entry name" value="SET domain"/>
    <property type="match status" value="1"/>
</dbReference>
<dbReference type="HOGENOM" id="CLU_774033_0_0_1"/>
<feature type="compositionally biased region" description="Basic and acidic residues" evidence="1">
    <location>
        <begin position="330"/>
        <end position="342"/>
    </location>
</feature>
<evidence type="ECO:0000256" key="1">
    <source>
        <dbReference type="SAM" id="MobiDB-lite"/>
    </source>
</evidence>
<feature type="region of interest" description="Disordered" evidence="1">
    <location>
        <begin position="330"/>
        <end position="358"/>
    </location>
</feature>
<feature type="compositionally biased region" description="Basic residues" evidence="1">
    <location>
        <begin position="343"/>
        <end position="358"/>
    </location>
</feature>
<evidence type="ECO:0000259" key="2">
    <source>
        <dbReference type="PROSITE" id="PS50280"/>
    </source>
</evidence>
<dbReference type="GO" id="GO:0042054">
    <property type="term" value="F:histone methyltransferase activity"/>
    <property type="evidence" value="ECO:0007669"/>
    <property type="project" value="TreeGrafter"/>
</dbReference>
<organism evidence="4">
    <name type="scientific">Leptosphaeria maculans (strain JN3 / isolate v23.1.3 / race Av1-4-5-6-7-8)</name>
    <name type="common">Blackleg fungus</name>
    <name type="synonym">Phoma lingam</name>
    <dbReference type="NCBI Taxonomy" id="985895"/>
    <lineage>
        <taxon>Eukaryota</taxon>
        <taxon>Fungi</taxon>
        <taxon>Dikarya</taxon>
        <taxon>Ascomycota</taxon>
        <taxon>Pezizomycotina</taxon>
        <taxon>Dothideomycetes</taxon>
        <taxon>Pleosporomycetidae</taxon>
        <taxon>Pleosporales</taxon>
        <taxon>Pleosporineae</taxon>
        <taxon>Leptosphaeriaceae</taxon>
        <taxon>Plenodomus</taxon>
        <taxon>Plenodomus lingam/Leptosphaeria maculans species complex</taxon>
    </lineage>
</organism>
<evidence type="ECO:0000313" key="4">
    <source>
        <dbReference type="Proteomes" id="UP000002668"/>
    </source>
</evidence>
<dbReference type="EMBL" id="FP929138">
    <property type="protein sequence ID" value="CBY00768.1"/>
    <property type="molecule type" value="Genomic_DNA"/>
</dbReference>
<dbReference type="GO" id="GO:0003690">
    <property type="term" value="F:double-stranded DNA binding"/>
    <property type="evidence" value="ECO:0007669"/>
    <property type="project" value="TreeGrafter"/>
</dbReference>
<feature type="domain" description="SET" evidence="2">
    <location>
        <begin position="164"/>
        <end position="309"/>
    </location>
</feature>
<dbReference type="AlphaFoldDB" id="E5AAS7"/>
<dbReference type="GeneID" id="13290241"/>
<proteinExistence type="predicted"/>
<dbReference type="STRING" id="985895.E5AAS7"/>
<dbReference type="InterPro" id="IPR051357">
    <property type="entry name" value="H3K9_HMTase_SUVAR3-9"/>
</dbReference>
<protein>
    <recommendedName>
        <fullName evidence="2">SET domain-containing protein</fullName>
    </recommendedName>
</protein>
<keyword evidence="4" id="KW-1185">Reference proteome</keyword>
<dbReference type="PANTHER" id="PTHR45660:SF29">
    <property type="entry name" value="SET DOMAIN PROTEIN (AFU_ORTHOLOGUE AFUA_4G09180)"/>
    <property type="match status" value="1"/>
</dbReference>